<keyword evidence="3" id="KW-0812">Transmembrane</keyword>
<name>A0A0G9MWE5_9SPHN</name>
<keyword evidence="10" id="KW-1185">Reference proteome</keyword>
<dbReference type="InterPro" id="IPR000326">
    <property type="entry name" value="PAP2/HPO"/>
</dbReference>
<evidence type="ECO:0000259" key="8">
    <source>
        <dbReference type="SMART" id="SM00014"/>
    </source>
</evidence>
<dbReference type="GO" id="GO:0005886">
    <property type="term" value="C:plasma membrane"/>
    <property type="evidence" value="ECO:0007669"/>
    <property type="project" value="UniProtKB-SubCell"/>
</dbReference>
<evidence type="ECO:0000256" key="3">
    <source>
        <dbReference type="ARBA" id="ARBA00022692"/>
    </source>
</evidence>
<feature type="domain" description="Phosphatidic acid phosphatase type 2/haloperoxidase" evidence="8">
    <location>
        <begin position="65"/>
        <end position="177"/>
    </location>
</feature>
<feature type="region of interest" description="Disordered" evidence="7">
    <location>
        <begin position="85"/>
        <end position="119"/>
    </location>
</feature>
<dbReference type="SMART" id="SM00014">
    <property type="entry name" value="acidPPc"/>
    <property type="match status" value="1"/>
</dbReference>
<evidence type="ECO:0000256" key="6">
    <source>
        <dbReference type="ARBA" id="ARBA00023136"/>
    </source>
</evidence>
<dbReference type="PANTHER" id="PTHR14969">
    <property type="entry name" value="SPHINGOSINE-1-PHOSPHATE PHOSPHOHYDROLASE"/>
    <property type="match status" value="1"/>
</dbReference>
<feature type="compositionally biased region" description="Basic and acidic residues" evidence="7">
    <location>
        <begin position="85"/>
        <end position="113"/>
    </location>
</feature>
<protein>
    <recommendedName>
        <fullName evidence="8">Phosphatidic acid phosphatase type 2/haloperoxidase domain-containing protein</fullName>
    </recommendedName>
</protein>
<dbReference type="AlphaFoldDB" id="A0A0G9MWE5"/>
<evidence type="ECO:0000256" key="5">
    <source>
        <dbReference type="ARBA" id="ARBA00022989"/>
    </source>
</evidence>
<proteinExistence type="predicted"/>
<keyword evidence="5" id="KW-1133">Transmembrane helix</keyword>
<evidence type="ECO:0000313" key="9">
    <source>
        <dbReference type="EMBL" id="KLE34889.1"/>
    </source>
</evidence>
<gene>
    <name evidence="9" type="ORF">AAW00_10055</name>
</gene>
<evidence type="ECO:0000256" key="1">
    <source>
        <dbReference type="ARBA" id="ARBA00004651"/>
    </source>
</evidence>
<reference evidence="9 10" key="1">
    <citation type="submission" date="2015-04" db="EMBL/GenBank/DDBJ databases">
        <title>The draft genome sequence of Erythrobacter luteus KA37.</title>
        <authorList>
            <person name="Zhuang L."/>
            <person name="Liu Y."/>
            <person name="Shao Z."/>
        </authorList>
    </citation>
    <scope>NUCLEOTIDE SEQUENCE [LARGE SCALE GENOMIC DNA]</scope>
    <source>
        <strain evidence="9 10">KA37</strain>
    </source>
</reference>
<keyword evidence="4" id="KW-0378">Hydrolase</keyword>
<sequence length="183" mass="19034">MGEGLIASLDLTVVGALEPYCDHPAIKAVGKASELADQPPLIAASLATVAAGLLARRPRLARTGVRMLASHLLATGIKTLLKDNIDRPRPKKVEREGEHAVEPGKSKDGEERSFPSGHSAGATAVARSVVREYPGGAGAAYALAATASAIQVPRKAHFPSDVVVGVVIGLVSEALVELVLRRR</sequence>
<dbReference type="PANTHER" id="PTHR14969:SF62">
    <property type="entry name" value="DECAPRENYLPHOSPHORYL-5-PHOSPHORIBOSE PHOSPHATASE RV3807C-RELATED"/>
    <property type="match status" value="1"/>
</dbReference>
<dbReference type="Gene3D" id="1.20.144.10">
    <property type="entry name" value="Phosphatidic acid phosphatase type 2/haloperoxidase"/>
    <property type="match status" value="1"/>
</dbReference>
<evidence type="ECO:0000313" key="10">
    <source>
        <dbReference type="Proteomes" id="UP000053464"/>
    </source>
</evidence>
<evidence type="ECO:0000256" key="4">
    <source>
        <dbReference type="ARBA" id="ARBA00022801"/>
    </source>
</evidence>
<accession>A0A0G9MWE5</accession>
<keyword evidence="6" id="KW-0472">Membrane</keyword>
<dbReference type="EMBL" id="LBHB01000002">
    <property type="protein sequence ID" value="KLE34889.1"/>
    <property type="molecule type" value="Genomic_DNA"/>
</dbReference>
<evidence type="ECO:0000256" key="2">
    <source>
        <dbReference type="ARBA" id="ARBA00022475"/>
    </source>
</evidence>
<dbReference type="SUPFAM" id="SSF48317">
    <property type="entry name" value="Acid phosphatase/Vanadium-dependent haloperoxidase"/>
    <property type="match status" value="1"/>
</dbReference>
<dbReference type="PATRIC" id="fig|1581420.6.peg.2062"/>
<organism evidence="9 10">
    <name type="scientific">Aurantiacibacter luteus</name>
    <dbReference type="NCBI Taxonomy" id="1581420"/>
    <lineage>
        <taxon>Bacteria</taxon>
        <taxon>Pseudomonadati</taxon>
        <taxon>Pseudomonadota</taxon>
        <taxon>Alphaproteobacteria</taxon>
        <taxon>Sphingomonadales</taxon>
        <taxon>Erythrobacteraceae</taxon>
        <taxon>Aurantiacibacter</taxon>
    </lineage>
</organism>
<comment type="subcellular location">
    <subcellularLocation>
        <location evidence="1">Cell membrane</location>
        <topology evidence="1">Multi-pass membrane protein</topology>
    </subcellularLocation>
</comment>
<comment type="caution">
    <text evidence="9">The sequence shown here is derived from an EMBL/GenBank/DDBJ whole genome shotgun (WGS) entry which is preliminary data.</text>
</comment>
<dbReference type="Proteomes" id="UP000053464">
    <property type="component" value="Unassembled WGS sequence"/>
</dbReference>
<evidence type="ECO:0000256" key="7">
    <source>
        <dbReference type="SAM" id="MobiDB-lite"/>
    </source>
</evidence>
<dbReference type="GO" id="GO:0016787">
    <property type="term" value="F:hydrolase activity"/>
    <property type="evidence" value="ECO:0007669"/>
    <property type="project" value="UniProtKB-KW"/>
</dbReference>
<dbReference type="STRING" id="1581420.AAW00_10055"/>
<keyword evidence="2" id="KW-1003">Cell membrane</keyword>
<dbReference type="InterPro" id="IPR036938">
    <property type="entry name" value="PAP2/HPO_sf"/>
</dbReference>
<dbReference type="Pfam" id="PF01569">
    <property type="entry name" value="PAP2"/>
    <property type="match status" value="1"/>
</dbReference>